<dbReference type="Proteomes" id="UP000558192">
    <property type="component" value="Unassembled WGS sequence"/>
</dbReference>
<accession>A0A7X6BHH1</accession>
<evidence type="ECO:0000313" key="2">
    <source>
        <dbReference type="Proteomes" id="UP000558192"/>
    </source>
</evidence>
<name>A0A7X6BHH1_9SPHN</name>
<dbReference type="EMBL" id="JAATJC010000001">
    <property type="protein sequence ID" value="NJC06530.1"/>
    <property type="molecule type" value="Genomic_DNA"/>
</dbReference>
<dbReference type="AlphaFoldDB" id="A0A7X6BHH1"/>
<proteinExistence type="predicted"/>
<organism evidence="1 2">
    <name type="scientific">Sphingomonas kaistensis</name>
    <dbReference type="NCBI Taxonomy" id="298708"/>
    <lineage>
        <taxon>Bacteria</taxon>
        <taxon>Pseudomonadati</taxon>
        <taxon>Pseudomonadota</taxon>
        <taxon>Alphaproteobacteria</taxon>
        <taxon>Sphingomonadales</taxon>
        <taxon>Sphingomonadaceae</taxon>
        <taxon>Sphingomonas</taxon>
    </lineage>
</organism>
<keyword evidence="2" id="KW-1185">Reference proteome</keyword>
<comment type="caution">
    <text evidence="1">The sequence shown here is derived from an EMBL/GenBank/DDBJ whole genome shotgun (WGS) entry which is preliminary data.</text>
</comment>
<dbReference type="RefSeq" id="WP_168069805.1">
    <property type="nucleotide sequence ID" value="NZ_JAATJC010000001.1"/>
</dbReference>
<reference evidence="1 2" key="1">
    <citation type="submission" date="2020-03" db="EMBL/GenBank/DDBJ databases">
        <title>Genomic Encyclopedia of Type Strains, Phase IV (KMG-IV): sequencing the most valuable type-strain genomes for metagenomic binning, comparative biology and taxonomic classification.</title>
        <authorList>
            <person name="Goeker M."/>
        </authorList>
    </citation>
    <scope>NUCLEOTIDE SEQUENCE [LARGE SCALE GENOMIC DNA]</scope>
    <source>
        <strain evidence="1 2">DSM 16846</strain>
    </source>
</reference>
<protein>
    <submittedName>
        <fullName evidence="1">Uncharacterized protein</fullName>
    </submittedName>
</protein>
<gene>
    <name evidence="1" type="ORF">GGQ97_002323</name>
</gene>
<sequence length="186" mass="20788">MAKGKRRREEPSRKIRAARVDPATRMARILLPIEQARPGAFEEIDVANRSDGDQRHSIRSGETKTIRRTPKLQSLVKARVITQAEAATCQWYIDQHCAGFDTVGVTANYGGSVGAATTGFTHLSKHVEQARARHLFSEARTAIDPMLVHLFERVVLDGRPMGRLVRSFRLAIAQLRRHLDQVGEVA</sequence>
<evidence type="ECO:0000313" key="1">
    <source>
        <dbReference type="EMBL" id="NJC06530.1"/>
    </source>
</evidence>